<sequence>MIVIASTVPKVEKILYDAFLQYAPEDSFCLPDDIRATQATTAACWFPDIEKIKQLPNLQLIHSMAAGVEHLNLEKIDVNYQVCRIVDDKHKQGMLNYLQWGILYYQRDFDLYLSQHKQQLWQQWPQHNPQDISIGIMGLGELGAYVAEHLAQQDYQVVGWSKSPKNLNNITCYTDWNDFDAFLSKSQILINLLPLTPETKGILSEATFAKLPQGAALINSGRGDHLVVEDLQEYLNSGHLRGAILDVFPNEPLDQHSVLWSEPKVLITPHIASHTSLKIVVEQILENDQRLKNAESLLNQIDVKRGY</sequence>
<feature type="domain" description="D-isomer specific 2-hydroxyacid dehydrogenase NAD-binding" evidence="3">
    <location>
        <begin position="102"/>
        <end position="272"/>
    </location>
</feature>
<organism evidence="4 5">
    <name type="scientific">Acinetobacter qingfengensis</name>
    <dbReference type="NCBI Taxonomy" id="1262585"/>
    <lineage>
        <taxon>Bacteria</taxon>
        <taxon>Pseudomonadati</taxon>
        <taxon>Pseudomonadota</taxon>
        <taxon>Gammaproteobacteria</taxon>
        <taxon>Moraxellales</taxon>
        <taxon>Moraxellaceae</taxon>
        <taxon>Acinetobacter</taxon>
    </lineage>
</organism>
<evidence type="ECO:0000313" key="5">
    <source>
        <dbReference type="Proteomes" id="UP000185895"/>
    </source>
</evidence>
<dbReference type="SUPFAM" id="SSF51735">
    <property type="entry name" value="NAD(P)-binding Rossmann-fold domains"/>
    <property type="match status" value="1"/>
</dbReference>
<dbReference type="SUPFAM" id="SSF52283">
    <property type="entry name" value="Formate/glycerate dehydrogenase catalytic domain-like"/>
    <property type="match status" value="1"/>
</dbReference>
<dbReference type="InterPro" id="IPR036291">
    <property type="entry name" value="NAD(P)-bd_dom_sf"/>
</dbReference>
<dbReference type="CDD" id="cd12164">
    <property type="entry name" value="GDH_like_2"/>
    <property type="match status" value="1"/>
</dbReference>
<evidence type="ECO:0000256" key="2">
    <source>
        <dbReference type="ARBA" id="ARBA00023027"/>
    </source>
</evidence>
<dbReference type="InterPro" id="IPR006140">
    <property type="entry name" value="D-isomer_DH_NAD-bd"/>
</dbReference>
<keyword evidence="1" id="KW-0560">Oxidoreductase</keyword>
<dbReference type="GO" id="GO:0051287">
    <property type="term" value="F:NAD binding"/>
    <property type="evidence" value="ECO:0007669"/>
    <property type="project" value="InterPro"/>
</dbReference>
<keyword evidence="5" id="KW-1185">Reference proteome</keyword>
<comment type="caution">
    <text evidence="4">The sequence shown here is derived from an EMBL/GenBank/DDBJ whole genome shotgun (WGS) entry which is preliminary data.</text>
</comment>
<dbReference type="PANTHER" id="PTHR43333:SF1">
    <property type="entry name" value="D-ISOMER SPECIFIC 2-HYDROXYACID DEHYDROGENASE NAD-BINDING DOMAIN-CONTAINING PROTEIN"/>
    <property type="match status" value="1"/>
</dbReference>
<dbReference type="Proteomes" id="UP000185895">
    <property type="component" value="Unassembled WGS sequence"/>
</dbReference>
<dbReference type="AlphaFoldDB" id="A0A1E7QYU2"/>
<dbReference type="GO" id="GO:0016491">
    <property type="term" value="F:oxidoreductase activity"/>
    <property type="evidence" value="ECO:0007669"/>
    <property type="project" value="UniProtKB-KW"/>
</dbReference>
<dbReference type="Pfam" id="PF02826">
    <property type="entry name" value="2-Hacid_dh_C"/>
    <property type="match status" value="1"/>
</dbReference>
<dbReference type="OrthoDB" id="9787219at2"/>
<gene>
    <name evidence="4" type="ORF">BJI46_05670</name>
</gene>
<dbReference type="Gene3D" id="3.40.50.720">
    <property type="entry name" value="NAD(P)-binding Rossmann-like Domain"/>
    <property type="match status" value="2"/>
</dbReference>
<evidence type="ECO:0000313" key="4">
    <source>
        <dbReference type="EMBL" id="OEY92237.1"/>
    </source>
</evidence>
<evidence type="ECO:0000259" key="3">
    <source>
        <dbReference type="Pfam" id="PF02826"/>
    </source>
</evidence>
<keyword evidence="4" id="KW-0670">Pyruvate</keyword>
<accession>A0A1E7QYU2</accession>
<dbReference type="STRING" id="1262585.BJI46_05670"/>
<dbReference type="EMBL" id="MKKK01000067">
    <property type="protein sequence ID" value="OEY92237.1"/>
    <property type="molecule type" value="Genomic_DNA"/>
</dbReference>
<protein>
    <submittedName>
        <fullName evidence="4">Glyoxylate/hydroxypyruvate reductase A</fullName>
    </submittedName>
</protein>
<name>A0A1E7QYU2_9GAMM</name>
<proteinExistence type="predicted"/>
<dbReference type="PANTHER" id="PTHR43333">
    <property type="entry name" value="2-HACID_DH_C DOMAIN-CONTAINING PROTEIN"/>
    <property type="match status" value="1"/>
</dbReference>
<dbReference type="RefSeq" id="WP_070070833.1">
    <property type="nucleotide sequence ID" value="NZ_MKKK01000067.1"/>
</dbReference>
<evidence type="ECO:0000256" key="1">
    <source>
        <dbReference type="ARBA" id="ARBA00023002"/>
    </source>
</evidence>
<keyword evidence="2" id="KW-0520">NAD</keyword>
<reference evidence="4 5" key="1">
    <citation type="submission" date="2016-09" db="EMBL/GenBank/DDBJ databases">
        <authorList>
            <person name="Capua I."/>
            <person name="De Benedictis P."/>
            <person name="Joannis T."/>
            <person name="Lombin L.H."/>
            <person name="Cattoli G."/>
        </authorList>
    </citation>
    <scope>NUCLEOTIDE SEQUENCE [LARGE SCALE GENOMIC DNA]</scope>
    <source>
        <strain evidence="4 5">ANC 4671</strain>
    </source>
</reference>